<dbReference type="Proteomes" id="UP000004810">
    <property type="component" value="Unassembled WGS sequence"/>
</dbReference>
<comment type="caution">
    <text evidence="2">The sequence shown here is derived from an EMBL/GenBank/DDBJ whole genome shotgun (WGS) entry which is preliminary data.</text>
</comment>
<gene>
    <name evidence="2" type="ORF">WUBG_01172</name>
</gene>
<organism evidence="2 3">
    <name type="scientific">Wuchereria bancrofti</name>
    <dbReference type="NCBI Taxonomy" id="6293"/>
    <lineage>
        <taxon>Eukaryota</taxon>
        <taxon>Metazoa</taxon>
        <taxon>Ecdysozoa</taxon>
        <taxon>Nematoda</taxon>
        <taxon>Chromadorea</taxon>
        <taxon>Rhabditida</taxon>
        <taxon>Spirurina</taxon>
        <taxon>Spiruromorpha</taxon>
        <taxon>Filarioidea</taxon>
        <taxon>Onchocercidae</taxon>
        <taxon>Wuchereria</taxon>
    </lineage>
</organism>
<evidence type="ECO:0000313" key="3">
    <source>
        <dbReference type="Proteomes" id="UP000004810"/>
    </source>
</evidence>
<accession>J9FKM0</accession>
<evidence type="ECO:0000256" key="1">
    <source>
        <dbReference type="SAM" id="MobiDB-lite"/>
    </source>
</evidence>
<dbReference type="AlphaFoldDB" id="J9FKM0"/>
<dbReference type="EMBL" id="ADBV01000252">
    <property type="protein sequence ID" value="EJW87914.1"/>
    <property type="molecule type" value="Genomic_DNA"/>
</dbReference>
<evidence type="ECO:0000313" key="2">
    <source>
        <dbReference type="EMBL" id="EJW87914.1"/>
    </source>
</evidence>
<proteinExistence type="predicted"/>
<feature type="region of interest" description="Disordered" evidence="1">
    <location>
        <begin position="57"/>
        <end position="99"/>
    </location>
</feature>
<name>J9FKM0_WUCBA</name>
<sequence>MHRKPLVGIFIDGRQLEVILHYLRLAWNYRRSSHLSKKEIIYLPLGSTQIHNRQNLHGDTGVTPHGIYMTTKPQQHPTPAPMHNEQKNNSIRPGYRSCL</sequence>
<protein>
    <submittedName>
        <fullName evidence="2">Uncharacterized protein</fullName>
    </submittedName>
</protein>
<reference evidence="3" key="1">
    <citation type="submission" date="2012-08" db="EMBL/GenBank/DDBJ databases">
        <title>The Genome Sequence of Wuchereria bancrofti.</title>
        <authorList>
            <person name="Nutman T.B."/>
            <person name="Fink D.L."/>
            <person name="Russ C."/>
            <person name="Young S."/>
            <person name="Zeng Q."/>
            <person name="Koehrsen M."/>
            <person name="Alvarado L."/>
            <person name="Berlin A."/>
            <person name="Chapman S.B."/>
            <person name="Chen Z."/>
            <person name="Freedman E."/>
            <person name="Gellesch M."/>
            <person name="Goldberg J."/>
            <person name="Griggs A."/>
            <person name="Gujja S."/>
            <person name="Heilman E.R."/>
            <person name="Heiman D."/>
            <person name="Hepburn T."/>
            <person name="Howarth C."/>
            <person name="Jen D."/>
            <person name="Larson L."/>
            <person name="Lewis B."/>
            <person name="Mehta T."/>
            <person name="Park D."/>
            <person name="Pearson M."/>
            <person name="Roberts A."/>
            <person name="Saif S."/>
            <person name="Shea T."/>
            <person name="Shenoy N."/>
            <person name="Sisk P."/>
            <person name="Stolte C."/>
            <person name="Sykes S."/>
            <person name="Walk T."/>
            <person name="White J."/>
            <person name="Yandava C."/>
            <person name="Haas B."/>
            <person name="Henn M.R."/>
            <person name="Nusbaum C."/>
            <person name="Birren B."/>
        </authorList>
    </citation>
    <scope>NUCLEOTIDE SEQUENCE [LARGE SCALE GENOMIC DNA]</scope>
    <source>
        <strain evidence="3">NA</strain>
    </source>
</reference>